<keyword evidence="2" id="KW-1185">Reference proteome</keyword>
<dbReference type="AlphaFoldDB" id="A0A562VPC6"/>
<dbReference type="InterPro" id="IPR010751">
    <property type="entry name" value="TrfA"/>
</dbReference>
<evidence type="ECO:0000313" key="1">
    <source>
        <dbReference type="EMBL" id="TWJ19682.1"/>
    </source>
</evidence>
<proteinExistence type="predicted"/>
<protein>
    <submittedName>
        <fullName evidence="1">TrfA protein</fullName>
    </submittedName>
</protein>
<sequence>MHDKPRPQIAGSLRFNSNASDISESFEQILASLASRPKYLPDWPEGQRAMPNEILRSALFNCRNRKQPRMFMKDIEIALIGDGQVIYRGEELRQDDELVWLHLMHLIKKLPLGECVEFTPYSFVKTIGWPIKGQSYERLRISFSRMQATAIRIQSKRLGCFISVSLILKFRSRNEQNENLPRWQVWVGEEMRLLFDEEFLTRMNWELRKSLPDGIASKLFGYWASHRQPYPVKLATLVQLCGSEMSTKHFKVELKKALDLLGKIGFLETWEFKEDLVLVKRKY</sequence>
<comment type="caution">
    <text evidence="1">The sequence shown here is derived from an EMBL/GenBank/DDBJ whole genome shotgun (WGS) entry which is preliminary data.</text>
</comment>
<gene>
    <name evidence="1" type="ORF">JN12_01483</name>
</gene>
<reference evidence="1 2" key="1">
    <citation type="submission" date="2019-07" db="EMBL/GenBank/DDBJ databases">
        <title>Genomic Encyclopedia of Archaeal and Bacterial Type Strains, Phase II (KMG-II): from individual species to whole genera.</title>
        <authorList>
            <person name="Goeker M."/>
        </authorList>
    </citation>
    <scope>NUCLEOTIDE SEQUENCE [LARGE SCALE GENOMIC DNA]</scope>
    <source>
        <strain evidence="1 2">ATCC BAA-1139</strain>
    </source>
</reference>
<accession>A0A562VPC6</accession>
<dbReference type="Proteomes" id="UP000319449">
    <property type="component" value="Unassembled WGS sequence"/>
</dbReference>
<organism evidence="1 2">
    <name type="scientific">Geobacter argillaceus</name>
    <dbReference type="NCBI Taxonomy" id="345631"/>
    <lineage>
        <taxon>Bacteria</taxon>
        <taxon>Pseudomonadati</taxon>
        <taxon>Thermodesulfobacteriota</taxon>
        <taxon>Desulfuromonadia</taxon>
        <taxon>Geobacterales</taxon>
        <taxon>Geobacteraceae</taxon>
        <taxon>Geobacter</taxon>
    </lineage>
</organism>
<evidence type="ECO:0000313" key="2">
    <source>
        <dbReference type="Proteomes" id="UP000319449"/>
    </source>
</evidence>
<name>A0A562VPC6_9BACT</name>
<dbReference type="Pfam" id="PF07042">
    <property type="entry name" value="TrfA"/>
    <property type="match status" value="1"/>
</dbReference>
<dbReference type="EMBL" id="VLLN01000007">
    <property type="protein sequence ID" value="TWJ19682.1"/>
    <property type="molecule type" value="Genomic_DNA"/>
</dbReference>